<comment type="catalytic activity">
    <reaction evidence="1 15">
        <text>Hydrolysis of DNA containing ring-opened 7-methylguanine residues, releasing 2,6-diamino-4-hydroxy-5-(N-methyl)formamidopyrimidine.</text>
        <dbReference type="EC" id="3.2.2.23"/>
    </reaction>
</comment>
<comment type="catalytic activity">
    <reaction evidence="14 15">
        <text>2'-deoxyribonucleotide-(2'-deoxyribose 5'-phosphate)-2'-deoxyribonucleotide-DNA = a 3'-end 2'-deoxyribonucleotide-(2,3-dehydro-2,3-deoxyribose 5'-phosphate)-DNA + a 5'-end 5'-phospho-2'-deoxyribonucleoside-DNA + H(+)</text>
        <dbReference type="Rhea" id="RHEA:66592"/>
        <dbReference type="Rhea" id="RHEA-COMP:13180"/>
        <dbReference type="Rhea" id="RHEA-COMP:16897"/>
        <dbReference type="Rhea" id="RHEA-COMP:17067"/>
        <dbReference type="ChEBI" id="CHEBI:15378"/>
        <dbReference type="ChEBI" id="CHEBI:136412"/>
        <dbReference type="ChEBI" id="CHEBI:157695"/>
        <dbReference type="ChEBI" id="CHEBI:167181"/>
        <dbReference type="EC" id="4.2.99.18"/>
    </reaction>
</comment>
<feature type="active site" description="Proton donor; for beta-elimination activity" evidence="15">
    <location>
        <position position="58"/>
    </location>
</feature>
<dbReference type="CDD" id="cd08966">
    <property type="entry name" value="EcFpg-like_N"/>
    <property type="match status" value="1"/>
</dbReference>
<feature type="domain" description="FPG-type" evidence="17">
    <location>
        <begin position="259"/>
        <end position="298"/>
    </location>
</feature>
<reference evidence="19" key="2">
    <citation type="journal article" date="2021" name="Syst. Appl. Microbiol.">
        <title>Roseomonas hellenica sp. nov., isolated from roots of wild-growing Alkanna tinctoria.</title>
        <authorList>
            <person name="Rat A."/>
            <person name="Naranjo H.D."/>
            <person name="Lebbe L."/>
            <person name="Cnockaert M."/>
            <person name="Krigas N."/>
            <person name="Grigoriadou K."/>
            <person name="Maloupa E."/>
            <person name="Willems A."/>
        </authorList>
    </citation>
    <scope>NUCLEOTIDE SEQUENCE</scope>
    <source>
        <strain evidence="19">LMG 31231</strain>
    </source>
</reference>
<evidence type="ECO:0000256" key="3">
    <source>
        <dbReference type="ARBA" id="ARBA00011245"/>
    </source>
</evidence>
<dbReference type="FunFam" id="1.10.8.50:FF:000003">
    <property type="entry name" value="Formamidopyrimidine-DNA glycosylase"/>
    <property type="match status" value="1"/>
</dbReference>
<dbReference type="HAMAP" id="MF_00103">
    <property type="entry name" value="Fapy_DNA_glycosyl"/>
    <property type="match status" value="1"/>
</dbReference>
<dbReference type="Pfam" id="PF06831">
    <property type="entry name" value="H2TH"/>
    <property type="match status" value="1"/>
</dbReference>
<feature type="active site" description="Proton donor; for delta-elimination activity" evidence="15">
    <location>
        <position position="288"/>
    </location>
</feature>
<dbReference type="InterPro" id="IPR035937">
    <property type="entry name" value="FPG_N"/>
</dbReference>
<dbReference type="RefSeq" id="WP_211861460.1">
    <property type="nucleotide sequence ID" value="NZ_JAAEDM010000014.1"/>
</dbReference>
<keyword evidence="9 15" id="KW-0238">DNA-binding</keyword>
<evidence type="ECO:0000256" key="11">
    <source>
        <dbReference type="ARBA" id="ARBA00023239"/>
    </source>
</evidence>
<dbReference type="SUPFAM" id="SSF46946">
    <property type="entry name" value="S13-like H2TH domain"/>
    <property type="match status" value="1"/>
</dbReference>
<feature type="binding site" evidence="15">
    <location>
        <position position="112"/>
    </location>
    <ligand>
        <name>DNA</name>
        <dbReference type="ChEBI" id="CHEBI:16991"/>
    </ligand>
</feature>
<keyword evidence="6 15" id="KW-0863">Zinc-finger</keyword>
<keyword evidence="10 15" id="KW-0234">DNA repair</keyword>
<keyword evidence="4 15" id="KW-0479">Metal-binding</keyword>
<reference evidence="19" key="1">
    <citation type="submission" date="2020-01" db="EMBL/GenBank/DDBJ databases">
        <authorList>
            <person name="Rat A."/>
        </authorList>
    </citation>
    <scope>NUCLEOTIDE SEQUENCE</scope>
    <source>
        <strain evidence="19">LMG 31231</strain>
    </source>
</reference>
<evidence type="ECO:0000256" key="13">
    <source>
        <dbReference type="ARBA" id="ARBA00023295"/>
    </source>
</evidence>
<feature type="region of interest" description="Disordered" evidence="16">
    <location>
        <begin position="83"/>
        <end position="108"/>
    </location>
</feature>
<dbReference type="Proteomes" id="UP001138751">
    <property type="component" value="Unassembled WGS sequence"/>
</dbReference>
<dbReference type="PROSITE" id="PS51066">
    <property type="entry name" value="ZF_FPG_2"/>
    <property type="match status" value="1"/>
</dbReference>
<accession>A0A9X9WVA9</accession>
<evidence type="ECO:0000256" key="4">
    <source>
        <dbReference type="ARBA" id="ARBA00022723"/>
    </source>
</evidence>
<dbReference type="SMART" id="SM01232">
    <property type="entry name" value="H2TH"/>
    <property type="match status" value="1"/>
</dbReference>
<keyword evidence="20" id="KW-1185">Reference proteome</keyword>
<evidence type="ECO:0000256" key="16">
    <source>
        <dbReference type="SAM" id="MobiDB-lite"/>
    </source>
</evidence>
<dbReference type="GO" id="GO:0008270">
    <property type="term" value="F:zinc ion binding"/>
    <property type="evidence" value="ECO:0007669"/>
    <property type="project" value="UniProtKB-UniRule"/>
</dbReference>
<comment type="similarity">
    <text evidence="2 15">Belongs to the FPG family.</text>
</comment>
<dbReference type="NCBIfam" id="NF002211">
    <property type="entry name" value="PRK01103.1"/>
    <property type="match status" value="1"/>
</dbReference>
<dbReference type="InterPro" id="IPR010979">
    <property type="entry name" value="Ribosomal_uS13-like_H2TH"/>
</dbReference>
<dbReference type="SUPFAM" id="SSF57716">
    <property type="entry name" value="Glucocorticoid receptor-like (DNA-binding domain)"/>
    <property type="match status" value="1"/>
</dbReference>
<dbReference type="SUPFAM" id="SSF81624">
    <property type="entry name" value="N-terminal domain of MutM-like DNA repair proteins"/>
    <property type="match status" value="1"/>
</dbReference>
<keyword evidence="13 15" id="KW-0326">Glycosidase</keyword>
<comment type="function">
    <text evidence="15">Involved in base excision repair of DNA damaged by oxidation or by mutagenic agents. Acts as DNA glycosylase that recognizes and removes damaged bases. Has a preference for oxidized purines, such as 7,8-dihydro-8-oxoguanine (8-oxoG). Has AP (apurinic/apyrimidinic) lyase activity and introduces nicks in the DNA strand. Cleaves the DNA backbone by beta-delta elimination to generate a single-strand break at the site of the removed base with both 3'- and 5'-phosphates.</text>
</comment>
<keyword evidence="11 15" id="KW-0456">Lyase</keyword>
<keyword evidence="5 15" id="KW-0227">DNA damage</keyword>
<dbReference type="Gene3D" id="1.10.8.50">
    <property type="match status" value="1"/>
</dbReference>
<dbReference type="InterPro" id="IPR012319">
    <property type="entry name" value="FPG_cat"/>
</dbReference>
<dbReference type="InterPro" id="IPR020629">
    <property type="entry name" value="FPG_Glyclase"/>
</dbReference>
<evidence type="ECO:0000256" key="14">
    <source>
        <dbReference type="ARBA" id="ARBA00044632"/>
    </source>
</evidence>
<dbReference type="PROSITE" id="PS51068">
    <property type="entry name" value="FPG_CAT"/>
    <property type="match status" value="1"/>
</dbReference>
<evidence type="ECO:0000256" key="2">
    <source>
        <dbReference type="ARBA" id="ARBA00009409"/>
    </source>
</evidence>
<dbReference type="SMART" id="SM00898">
    <property type="entry name" value="Fapy_DNA_glyco"/>
    <property type="match status" value="1"/>
</dbReference>
<feature type="binding site" evidence="15">
    <location>
        <position position="174"/>
    </location>
    <ligand>
        <name>DNA</name>
        <dbReference type="ChEBI" id="CHEBI:16991"/>
    </ligand>
</feature>
<dbReference type="GO" id="GO:0140078">
    <property type="term" value="F:class I DNA-(apurinic or apyrimidinic site) endonuclease activity"/>
    <property type="evidence" value="ECO:0007669"/>
    <property type="project" value="UniProtKB-EC"/>
</dbReference>
<keyword evidence="12 15" id="KW-0511">Multifunctional enzyme</keyword>
<evidence type="ECO:0000256" key="15">
    <source>
        <dbReference type="HAMAP-Rule" id="MF_00103"/>
    </source>
</evidence>
<dbReference type="EC" id="4.2.99.18" evidence="15"/>
<keyword evidence="8 15" id="KW-0862">Zinc</keyword>
<sequence>MPELPEVETVMRGLAAVLEGHRITEVEVRRHDLRFPFPKDLARRMEGRRVASFRRRAKYMLMRLEGGESVLIHLGMSGRMVARRAGEAPAPRMAPQGLASDARGHNAPPEAHEHLVIATDNGWRVGFVDPRRFGAVDLVPTAQEDAHRLLQGLGPEPLEDAFTPAVLSAALEGKRTPIKAALLDQGVVAGLGNIYVCEALYRAGISPRRLAQTCVGARAERLVPAIKAVLAESIGAGGSSLRDYVRADGEVGRFQEKFAVYGREDEPCPDCPGVPPCQGIQRIVQSGRSTFFCPKRQR</sequence>
<evidence type="ECO:0000256" key="7">
    <source>
        <dbReference type="ARBA" id="ARBA00022801"/>
    </source>
</evidence>
<feature type="domain" description="Formamidopyrimidine-DNA glycosylase catalytic" evidence="18">
    <location>
        <begin position="2"/>
        <end position="134"/>
    </location>
</feature>
<evidence type="ECO:0000313" key="20">
    <source>
        <dbReference type="Proteomes" id="UP001138751"/>
    </source>
</evidence>
<evidence type="ECO:0000256" key="8">
    <source>
        <dbReference type="ARBA" id="ARBA00022833"/>
    </source>
</evidence>
<name>A0A9X9WVA9_9PROT</name>
<dbReference type="EMBL" id="JAAEDM010000014">
    <property type="protein sequence ID" value="MBR0671088.1"/>
    <property type="molecule type" value="Genomic_DNA"/>
</dbReference>
<dbReference type="GO" id="GO:0034039">
    <property type="term" value="F:8-oxo-7,8-dihydroguanine DNA N-glycosylase activity"/>
    <property type="evidence" value="ECO:0007669"/>
    <property type="project" value="TreeGrafter"/>
</dbReference>
<comment type="cofactor">
    <cofactor evidence="15">
        <name>Zn(2+)</name>
        <dbReference type="ChEBI" id="CHEBI:29105"/>
    </cofactor>
    <text evidence="15">Binds 1 zinc ion per subunit.</text>
</comment>
<evidence type="ECO:0000259" key="17">
    <source>
        <dbReference type="PROSITE" id="PS51066"/>
    </source>
</evidence>
<dbReference type="InterPro" id="IPR015886">
    <property type="entry name" value="H2TH_FPG"/>
</dbReference>
<evidence type="ECO:0000256" key="1">
    <source>
        <dbReference type="ARBA" id="ARBA00001668"/>
    </source>
</evidence>
<evidence type="ECO:0000256" key="9">
    <source>
        <dbReference type="ARBA" id="ARBA00023125"/>
    </source>
</evidence>
<gene>
    <name evidence="15 19" type="primary">mutM</name>
    <name evidence="15" type="synonym">fpg</name>
    <name evidence="19" type="ORF">GXW76_07870</name>
</gene>
<dbReference type="Gene3D" id="3.20.190.10">
    <property type="entry name" value="MutM-like, N-terminal"/>
    <property type="match status" value="1"/>
</dbReference>
<dbReference type="GO" id="GO:0006284">
    <property type="term" value="P:base-excision repair"/>
    <property type="evidence" value="ECO:0007669"/>
    <property type="project" value="InterPro"/>
</dbReference>
<evidence type="ECO:0000256" key="6">
    <source>
        <dbReference type="ARBA" id="ARBA00022771"/>
    </source>
</evidence>
<evidence type="ECO:0000256" key="12">
    <source>
        <dbReference type="ARBA" id="ARBA00023268"/>
    </source>
</evidence>
<dbReference type="AlphaFoldDB" id="A0A9X9WVA9"/>
<evidence type="ECO:0000259" key="18">
    <source>
        <dbReference type="PROSITE" id="PS51068"/>
    </source>
</evidence>
<proteinExistence type="inferred from homology"/>
<comment type="caution">
    <text evidence="19">The sequence shown here is derived from an EMBL/GenBank/DDBJ whole genome shotgun (WGS) entry which is preliminary data.</text>
</comment>
<protein>
    <recommendedName>
        <fullName evidence="15">Formamidopyrimidine-DNA glycosylase</fullName>
        <shortName evidence="15">Fapy-DNA glycosylase</shortName>
        <ecNumber evidence="15">3.2.2.23</ecNumber>
    </recommendedName>
    <alternativeName>
        <fullName evidence="15">DNA-(apurinic or apyrimidinic site) lyase MutM</fullName>
        <shortName evidence="15">AP lyase MutM</shortName>
        <ecNumber evidence="15">4.2.99.18</ecNumber>
    </alternativeName>
</protein>
<evidence type="ECO:0000256" key="5">
    <source>
        <dbReference type="ARBA" id="ARBA00022763"/>
    </source>
</evidence>
<dbReference type="GO" id="GO:0003684">
    <property type="term" value="F:damaged DNA binding"/>
    <property type="evidence" value="ECO:0007669"/>
    <property type="project" value="InterPro"/>
</dbReference>
<dbReference type="PANTHER" id="PTHR22993:SF9">
    <property type="entry name" value="FORMAMIDOPYRIMIDINE-DNA GLYCOSYLASE"/>
    <property type="match status" value="1"/>
</dbReference>
<dbReference type="Pfam" id="PF01149">
    <property type="entry name" value="Fapy_DNA_glyco"/>
    <property type="match status" value="1"/>
</dbReference>
<evidence type="ECO:0000313" key="19">
    <source>
        <dbReference type="EMBL" id="MBR0671088.1"/>
    </source>
</evidence>
<keyword evidence="7 15" id="KW-0378">Hydrolase</keyword>
<feature type="active site" description="Schiff-base intermediate with DNA" evidence="15">
    <location>
        <position position="2"/>
    </location>
</feature>
<evidence type="ECO:0000256" key="10">
    <source>
        <dbReference type="ARBA" id="ARBA00023204"/>
    </source>
</evidence>
<dbReference type="EC" id="3.2.2.23" evidence="15"/>
<dbReference type="PANTHER" id="PTHR22993">
    <property type="entry name" value="FORMAMIDOPYRIMIDINE-DNA GLYCOSYLASE"/>
    <property type="match status" value="1"/>
</dbReference>
<feature type="active site" description="Proton donor" evidence="15">
    <location>
        <position position="3"/>
    </location>
</feature>
<dbReference type="InterPro" id="IPR000214">
    <property type="entry name" value="Znf_DNA_glyclase/AP_lyase"/>
</dbReference>
<comment type="subunit">
    <text evidence="3 15">Monomer.</text>
</comment>
<organism evidence="19 20">
    <name type="scientific">Neoroseomonas soli</name>
    <dbReference type="NCBI Taxonomy" id="1081025"/>
    <lineage>
        <taxon>Bacteria</taxon>
        <taxon>Pseudomonadati</taxon>
        <taxon>Pseudomonadota</taxon>
        <taxon>Alphaproteobacteria</taxon>
        <taxon>Acetobacterales</taxon>
        <taxon>Acetobacteraceae</taxon>
        <taxon>Neoroseomonas</taxon>
    </lineage>
</organism>
<feature type="binding site" evidence="15">
    <location>
        <position position="131"/>
    </location>
    <ligand>
        <name>DNA</name>
        <dbReference type="ChEBI" id="CHEBI:16991"/>
    </ligand>
</feature>